<evidence type="ECO:0000313" key="10">
    <source>
        <dbReference type="Proteomes" id="UP000095657"/>
    </source>
</evidence>
<keyword evidence="5" id="KW-0564">Palmitate</keyword>
<keyword evidence="6" id="KW-0998">Cell outer membrane</keyword>
<accession>A0A174GY07</accession>
<dbReference type="STRING" id="47678.ERS852494_00489"/>
<keyword evidence="7 8" id="KW-0449">Lipoprotein</keyword>
<evidence type="ECO:0000256" key="4">
    <source>
        <dbReference type="ARBA" id="ARBA00023136"/>
    </source>
</evidence>
<evidence type="ECO:0000313" key="9">
    <source>
        <dbReference type="EMBL" id="RHH88248.1"/>
    </source>
</evidence>
<dbReference type="RefSeq" id="WP_055170083.1">
    <property type="nucleotide sequence ID" value="NZ_CAXSLD010000017.1"/>
</dbReference>
<keyword evidence="3" id="KW-0732">Signal</keyword>
<sequence>MRSFLLHIICIVALFSSCDWVNDDLSDCPTGTWLKISYTYNILNVDAASTQVGDITILAFDKNDKYVDRLDVDSITLHQGYCMVRLPFPEETYHLLIWGGISGYQYQLPNLKAGQTERKSLNISLACDNKNQFNRKLNALFHSSLENITISEEYQVITAGLVKNTNYFSCILQDENTLPLRQEDFAFTLESTNGVIDYTNTPVGTTPTCYLPYRQELSLTSEQIPIIHARLNTLRIMKGDDTTLSIKHTPSGKTILHLPLTQYLLLSKNYPNNIGDISDQEYLDREDSYTLMFFIQSSDTGIPRIPTMKVNDWIIRLNDSELGS</sequence>
<evidence type="ECO:0000256" key="3">
    <source>
        <dbReference type="ARBA" id="ARBA00022729"/>
    </source>
</evidence>
<dbReference type="GO" id="GO:0009279">
    <property type="term" value="C:cell outer membrane"/>
    <property type="evidence" value="ECO:0007669"/>
    <property type="project" value="UniProtKB-SubCell"/>
</dbReference>
<comment type="similarity">
    <text evidence="2">Belongs to the bacteroidetes fimbrillin superfamily. FimB/Mfa2 family.</text>
</comment>
<evidence type="ECO:0000313" key="8">
    <source>
        <dbReference type="EMBL" id="CUO67632.1"/>
    </source>
</evidence>
<dbReference type="PROSITE" id="PS51257">
    <property type="entry name" value="PROKAR_LIPOPROTEIN"/>
    <property type="match status" value="1"/>
</dbReference>
<name>A0A174GY07_9BACE</name>
<evidence type="ECO:0000256" key="5">
    <source>
        <dbReference type="ARBA" id="ARBA00023139"/>
    </source>
</evidence>
<evidence type="ECO:0000256" key="6">
    <source>
        <dbReference type="ARBA" id="ARBA00023237"/>
    </source>
</evidence>
<evidence type="ECO:0000256" key="2">
    <source>
        <dbReference type="ARBA" id="ARBA00007248"/>
    </source>
</evidence>
<evidence type="ECO:0000313" key="11">
    <source>
        <dbReference type="Proteomes" id="UP000283512"/>
    </source>
</evidence>
<dbReference type="Proteomes" id="UP000095657">
    <property type="component" value="Unassembled WGS sequence"/>
</dbReference>
<organism evidence="8 10">
    <name type="scientific">Bacteroides caccae</name>
    <dbReference type="NCBI Taxonomy" id="47678"/>
    <lineage>
        <taxon>Bacteria</taxon>
        <taxon>Pseudomonadati</taxon>
        <taxon>Bacteroidota</taxon>
        <taxon>Bacteroidia</taxon>
        <taxon>Bacteroidales</taxon>
        <taxon>Bacteroidaceae</taxon>
        <taxon>Bacteroides</taxon>
    </lineage>
</organism>
<dbReference type="EMBL" id="CZAI01000001">
    <property type="protein sequence ID" value="CUO67632.1"/>
    <property type="molecule type" value="Genomic_DNA"/>
</dbReference>
<dbReference type="Pfam" id="PF08842">
    <property type="entry name" value="Mfa2"/>
    <property type="match status" value="1"/>
</dbReference>
<dbReference type="EMBL" id="QRKD01000014">
    <property type="protein sequence ID" value="RHH88248.1"/>
    <property type="molecule type" value="Genomic_DNA"/>
</dbReference>
<reference evidence="9 11" key="2">
    <citation type="submission" date="2018-08" db="EMBL/GenBank/DDBJ databases">
        <title>A genome reference for cultivated species of the human gut microbiota.</title>
        <authorList>
            <person name="Zou Y."/>
            <person name="Xue W."/>
            <person name="Luo G."/>
        </authorList>
    </citation>
    <scope>NUCLEOTIDE SEQUENCE [LARGE SCALE GENOMIC DNA]</scope>
    <source>
        <strain evidence="9 11">AM16-49B</strain>
    </source>
</reference>
<comment type="subcellular location">
    <subcellularLocation>
        <location evidence="1">Cell outer membrane</location>
    </subcellularLocation>
</comment>
<proteinExistence type="inferred from homology"/>
<dbReference type="InterPro" id="IPR014941">
    <property type="entry name" value="FimB/Mfa2/Mfa3"/>
</dbReference>
<dbReference type="Proteomes" id="UP000283512">
    <property type="component" value="Unassembled WGS sequence"/>
</dbReference>
<evidence type="ECO:0000256" key="7">
    <source>
        <dbReference type="ARBA" id="ARBA00023288"/>
    </source>
</evidence>
<evidence type="ECO:0000256" key="1">
    <source>
        <dbReference type="ARBA" id="ARBA00004442"/>
    </source>
</evidence>
<keyword evidence="4" id="KW-0472">Membrane</keyword>
<reference evidence="8 10" key="1">
    <citation type="submission" date="2015-09" db="EMBL/GenBank/DDBJ databases">
        <authorList>
            <consortium name="Pathogen Informatics"/>
        </authorList>
    </citation>
    <scope>NUCLEOTIDE SEQUENCE [LARGE SCALE GENOMIC DNA]</scope>
    <source>
        <strain evidence="8 10">2789STDY5834880</strain>
    </source>
</reference>
<dbReference type="AlphaFoldDB" id="A0A174GY07"/>
<dbReference type="Gene3D" id="2.60.40.2100">
    <property type="match status" value="1"/>
</dbReference>
<protein>
    <submittedName>
        <fullName evidence="8">Putative lipoprotein</fullName>
    </submittedName>
</protein>
<dbReference type="Gene3D" id="2.60.40.2090">
    <property type="match status" value="1"/>
</dbReference>
<gene>
    <name evidence="9" type="ORF">DW190_14160</name>
    <name evidence="8" type="ORF">ERS852494_00489</name>
</gene>